<dbReference type="Proteomes" id="UP000199006">
    <property type="component" value="Unassembled WGS sequence"/>
</dbReference>
<dbReference type="STRING" id="29563.SAMN02983006_00577"/>
<dbReference type="Pfam" id="PF09837">
    <property type="entry name" value="DUF2064"/>
    <property type="match status" value="1"/>
</dbReference>
<dbReference type="RefSeq" id="WP_089859390.1">
    <property type="nucleotide sequence ID" value="NZ_FOTI01000004.1"/>
</dbReference>
<dbReference type="PANTHER" id="PTHR36529">
    <property type="entry name" value="SLL1095 PROTEIN"/>
    <property type="match status" value="1"/>
</dbReference>
<evidence type="ECO:0000313" key="1">
    <source>
        <dbReference type="EMBL" id="SFL23354.1"/>
    </source>
</evidence>
<evidence type="ECO:0000313" key="2">
    <source>
        <dbReference type="Proteomes" id="UP000199006"/>
    </source>
</evidence>
<sequence length="225" mass="25538">MQAALILISKAESAVIKPGLKSHLTDSECFAFYQALQRDSILNLQLLKQKYQQLELFLNLEPQQSNSKFTDFKADGFTLLSAVDKTRGELYYQLAEQVFRKIQHPLILAAADYPFLDSEVLLETAAALKERDLVIGPTSCANCYLLALNKPEDFLLSLTARNSISFLKKVLQTAAEFNLKSHFLPEQPEINTFKEFLYLRGRLLKSAELAQKLPNTLKFMQNILC</sequence>
<dbReference type="SUPFAM" id="SSF53448">
    <property type="entry name" value="Nucleotide-diphospho-sugar transferases"/>
    <property type="match status" value="1"/>
</dbReference>
<dbReference type="EMBL" id="FOTI01000004">
    <property type="protein sequence ID" value="SFL23354.1"/>
    <property type="molecule type" value="Genomic_DNA"/>
</dbReference>
<organism evidence="1 2">
    <name type="scientific">Halanaerobium salsuginis</name>
    <dbReference type="NCBI Taxonomy" id="29563"/>
    <lineage>
        <taxon>Bacteria</taxon>
        <taxon>Bacillati</taxon>
        <taxon>Bacillota</taxon>
        <taxon>Clostridia</taxon>
        <taxon>Halanaerobiales</taxon>
        <taxon>Halanaerobiaceae</taxon>
        <taxon>Halanaerobium</taxon>
    </lineage>
</organism>
<evidence type="ECO:0008006" key="3">
    <source>
        <dbReference type="Google" id="ProtNLM"/>
    </source>
</evidence>
<dbReference type="Gene3D" id="3.90.550.10">
    <property type="entry name" value="Spore Coat Polysaccharide Biosynthesis Protein SpsA, Chain A"/>
    <property type="match status" value="1"/>
</dbReference>
<proteinExistence type="predicted"/>
<accession>A0A1I4G006</accession>
<protein>
    <recommendedName>
        <fullName evidence="3">2-phospho-L-lactate guanylyltransferase</fullName>
    </recommendedName>
</protein>
<dbReference type="PANTHER" id="PTHR36529:SF1">
    <property type="entry name" value="GLYCOSYLTRANSFERASE"/>
    <property type="match status" value="1"/>
</dbReference>
<name>A0A1I4G006_9FIRM</name>
<gene>
    <name evidence="1" type="ORF">SAMN02983006_00577</name>
</gene>
<dbReference type="InterPro" id="IPR029044">
    <property type="entry name" value="Nucleotide-diphossugar_trans"/>
</dbReference>
<dbReference type="InterPro" id="IPR018641">
    <property type="entry name" value="Trfase_1_rSAM/seldom-assoc"/>
</dbReference>
<keyword evidence="2" id="KW-1185">Reference proteome</keyword>
<dbReference type="AlphaFoldDB" id="A0A1I4G006"/>
<reference evidence="1 2" key="1">
    <citation type="submission" date="2016-10" db="EMBL/GenBank/DDBJ databases">
        <authorList>
            <person name="de Groot N.N."/>
        </authorList>
    </citation>
    <scope>NUCLEOTIDE SEQUENCE [LARGE SCALE GENOMIC DNA]</scope>
    <source>
        <strain evidence="1 2">ATCC 51327</strain>
    </source>
</reference>